<organism evidence="2 3">
    <name type="scientific">Cylindrotheca closterium</name>
    <dbReference type="NCBI Taxonomy" id="2856"/>
    <lineage>
        <taxon>Eukaryota</taxon>
        <taxon>Sar</taxon>
        <taxon>Stramenopiles</taxon>
        <taxon>Ochrophyta</taxon>
        <taxon>Bacillariophyta</taxon>
        <taxon>Bacillariophyceae</taxon>
        <taxon>Bacillariophycidae</taxon>
        <taxon>Bacillariales</taxon>
        <taxon>Bacillariaceae</taxon>
        <taxon>Cylindrotheca</taxon>
    </lineage>
</organism>
<feature type="compositionally biased region" description="Low complexity" evidence="1">
    <location>
        <begin position="17"/>
        <end position="30"/>
    </location>
</feature>
<gene>
    <name evidence="2" type="ORF">CYCCA115_LOCUS12399</name>
</gene>
<evidence type="ECO:0000313" key="3">
    <source>
        <dbReference type="Proteomes" id="UP001295423"/>
    </source>
</evidence>
<accession>A0AAD2FQV3</accession>
<protein>
    <submittedName>
        <fullName evidence="2">Uncharacterized protein</fullName>
    </submittedName>
</protein>
<evidence type="ECO:0000256" key="1">
    <source>
        <dbReference type="SAM" id="MobiDB-lite"/>
    </source>
</evidence>
<dbReference type="EMBL" id="CAKOGP040001759">
    <property type="protein sequence ID" value="CAJ1950055.1"/>
    <property type="molecule type" value="Genomic_DNA"/>
</dbReference>
<name>A0AAD2FQV3_9STRA</name>
<comment type="caution">
    <text evidence="2">The sequence shown here is derived from an EMBL/GenBank/DDBJ whole genome shotgun (WGS) entry which is preliminary data.</text>
</comment>
<proteinExistence type="predicted"/>
<evidence type="ECO:0000313" key="2">
    <source>
        <dbReference type="EMBL" id="CAJ1950055.1"/>
    </source>
</evidence>
<keyword evidence="3" id="KW-1185">Reference proteome</keyword>
<dbReference type="AlphaFoldDB" id="A0AAD2FQV3"/>
<reference evidence="2" key="1">
    <citation type="submission" date="2023-08" db="EMBL/GenBank/DDBJ databases">
        <authorList>
            <person name="Audoor S."/>
            <person name="Bilcke G."/>
        </authorList>
    </citation>
    <scope>NUCLEOTIDE SEQUENCE</scope>
</reference>
<feature type="region of interest" description="Disordered" evidence="1">
    <location>
        <begin position="1"/>
        <end position="39"/>
    </location>
</feature>
<dbReference type="Proteomes" id="UP001295423">
    <property type="component" value="Unassembled WGS sequence"/>
</dbReference>
<sequence>MGKTSRRNNRNTSGATPGVANRASAAVAPVAAPPPTQSQANVYYPSDGPSDVELLQTTSQSLQAKLNQLTELGLANDRAGFVQHFVPLDLSPGDTECYLQQLRTDPEAEGQWRNLVAEIAAIRSGHGVDRIEGDQVTRATFFFSHPLLDKCDREVCFVCVNGEWRADG</sequence>